<dbReference type="GO" id="GO:0097352">
    <property type="term" value="P:autophagosome maturation"/>
    <property type="evidence" value="ECO:0000318"/>
    <property type="project" value="GO_Central"/>
</dbReference>
<evidence type="ECO:0000256" key="2">
    <source>
        <dbReference type="ARBA" id="ARBA00015875"/>
    </source>
</evidence>
<evidence type="ECO:0000313" key="7">
    <source>
        <dbReference type="EMBL" id="EQC53036.1"/>
    </source>
</evidence>
<keyword evidence="4 6" id="KW-0833">Ubl conjugation pathway</keyword>
<dbReference type="SUPFAM" id="SSF54236">
    <property type="entry name" value="Ubiquitin-like"/>
    <property type="match status" value="1"/>
</dbReference>
<protein>
    <recommendedName>
        <fullName evidence="2 6">Ubiquitin-like protein ATG12</fullName>
    </recommendedName>
</protein>
<sequence>MSTQEKNNISEETNEDLKTSATASILLKRLPEDTASILDSYKSRGNEKVTLRFMPIGRTPTLKTAVFTISGNQKFEVIIKFIKKQLSMRKDASLYLFINSCFSPAPDERIGNLFSSFKTNDCLLIQYCTNVAFG</sequence>
<dbReference type="EMBL" id="KE651167">
    <property type="protein sequence ID" value="EQC53036.1"/>
    <property type="molecule type" value="Genomic_DNA"/>
</dbReference>
<comment type="function">
    <text evidence="6">Ubiquitin-like protein involved in cytoplasm to vacuole transport (Cvt), autophagy vesicles formation, mitophagy, and nucleophagy.</text>
</comment>
<keyword evidence="9" id="KW-1185">Reference proteome</keyword>
<keyword evidence="5 6" id="KW-0072">Autophagy</keyword>
<dbReference type="GO" id="GO:0034274">
    <property type="term" value="C:Atg12-Atg5-Atg16 complex"/>
    <property type="evidence" value="ECO:0000318"/>
    <property type="project" value="GO_Central"/>
</dbReference>
<evidence type="ECO:0000313" key="9">
    <source>
        <dbReference type="Proteomes" id="UP000001744"/>
    </source>
</evidence>
<organism evidence="7 9">
    <name type="scientific">Schizosaccharomyces japonicus (strain yFS275 / FY16936)</name>
    <name type="common">Fission yeast</name>
    <dbReference type="NCBI Taxonomy" id="402676"/>
    <lineage>
        <taxon>Eukaryota</taxon>
        <taxon>Fungi</taxon>
        <taxon>Dikarya</taxon>
        <taxon>Ascomycota</taxon>
        <taxon>Taphrinomycotina</taxon>
        <taxon>Schizosaccharomycetes</taxon>
        <taxon>Schizosaccharomycetales</taxon>
        <taxon>Schizosaccharomycetaceae</taxon>
        <taxon>Schizosaccharomyces</taxon>
    </lineage>
</organism>
<dbReference type="PANTHER" id="PTHR13385:SF0">
    <property type="entry name" value="UBIQUITIN-LIKE PROTEIN ATG12"/>
    <property type="match status" value="1"/>
</dbReference>
<dbReference type="GO" id="GO:0000045">
    <property type="term" value="P:autophagosome assembly"/>
    <property type="evidence" value="ECO:0000318"/>
    <property type="project" value="GO_Central"/>
</dbReference>
<reference evidence="7 9" key="1">
    <citation type="journal article" date="2011" name="Science">
        <title>Comparative functional genomics of the fission yeasts.</title>
        <authorList>
            <person name="Rhind N."/>
            <person name="Chen Z."/>
            <person name="Yassour M."/>
            <person name="Thompson D.A."/>
            <person name="Haas B.J."/>
            <person name="Habib N."/>
            <person name="Wapinski I."/>
            <person name="Roy S."/>
            <person name="Lin M.F."/>
            <person name="Heiman D.I."/>
            <person name="Young S.K."/>
            <person name="Furuya K."/>
            <person name="Guo Y."/>
            <person name="Pidoux A."/>
            <person name="Chen H.M."/>
            <person name="Robbertse B."/>
            <person name="Goldberg J.M."/>
            <person name="Aoki K."/>
            <person name="Bayne E.H."/>
            <person name="Berlin A.M."/>
            <person name="Desjardins C.A."/>
            <person name="Dobbs E."/>
            <person name="Dukaj L."/>
            <person name="Fan L."/>
            <person name="FitzGerald M.G."/>
            <person name="French C."/>
            <person name="Gujja S."/>
            <person name="Hansen K."/>
            <person name="Keifenheim D."/>
            <person name="Levin J.Z."/>
            <person name="Mosher R.A."/>
            <person name="Mueller C.A."/>
            <person name="Pfiffner J."/>
            <person name="Priest M."/>
            <person name="Russ C."/>
            <person name="Smialowska A."/>
            <person name="Swoboda P."/>
            <person name="Sykes S.M."/>
            <person name="Vaughn M."/>
            <person name="Vengrova S."/>
            <person name="Yoder R."/>
            <person name="Zeng Q."/>
            <person name="Allshire R."/>
            <person name="Baulcombe D."/>
            <person name="Birren B.W."/>
            <person name="Brown W."/>
            <person name="Ekwall K."/>
            <person name="Kellis M."/>
            <person name="Leatherwood J."/>
            <person name="Levin H."/>
            <person name="Margalit H."/>
            <person name="Martienssen R."/>
            <person name="Nieduszynski C.A."/>
            <person name="Spatafora J.W."/>
            <person name="Friedman N."/>
            <person name="Dalgaard J.Z."/>
            <person name="Baumann P."/>
            <person name="Niki H."/>
            <person name="Regev A."/>
            <person name="Nusbaum C."/>
        </authorList>
    </citation>
    <scope>NUCLEOTIDE SEQUENCE [LARGE SCALE GENOMIC DNA]</scope>
    <source>
        <strain evidence="9">yFS275 / FY16936</strain>
    </source>
</reference>
<evidence type="ECO:0000313" key="8">
    <source>
        <dbReference type="JaponicusDB" id="SJAG_06309"/>
    </source>
</evidence>
<dbReference type="GO" id="GO:0034045">
    <property type="term" value="C:phagophore assembly site membrane"/>
    <property type="evidence" value="ECO:0000318"/>
    <property type="project" value="GO_Central"/>
</dbReference>
<dbReference type="VEuPathDB" id="FungiDB:SJAG_06309"/>
<dbReference type="GO" id="GO:0000422">
    <property type="term" value="P:autophagy of mitochondrion"/>
    <property type="evidence" value="ECO:0000318"/>
    <property type="project" value="GO_Central"/>
</dbReference>
<dbReference type="HOGENOM" id="CLU_106795_3_1_1"/>
<evidence type="ECO:0000256" key="1">
    <source>
        <dbReference type="ARBA" id="ARBA00007778"/>
    </source>
</evidence>
<dbReference type="OMA" id="DLPMNMS"/>
<keyword evidence="6" id="KW-0472">Membrane</keyword>
<keyword evidence="6" id="KW-0653">Protein transport</keyword>
<dbReference type="GeneID" id="22831124"/>
<evidence type="ECO:0000256" key="4">
    <source>
        <dbReference type="ARBA" id="ARBA00022786"/>
    </source>
</evidence>
<dbReference type="STRING" id="402676.T0S339"/>
<dbReference type="GO" id="GO:0034727">
    <property type="term" value="P:piecemeal microautophagy of the nucleus"/>
    <property type="evidence" value="ECO:0000318"/>
    <property type="project" value="GO_Central"/>
</dbReference>
<dbReference type="InterPro" id="IPR007242">
    <property type="entry name" value="Atg12"/>
</dbReference>
<gene>
    <name evidence="8" type="primary">atg12</name>
    <name evidence="7" type="ORF">SJAG_06309</name>
</gene>
<comment type="subunit">
    <text evidence="6">Forms a conjugate with ATG5.</text>
</comment>
<comment type="subcellular location">
    <subcellularLocation>
        <location evidence="6">Preautophagosomal structure membrane</location>
        <topology evidence="6">Peripheral membrane protein</topology>
    </subcellularLocation>
</comment>
<accession>T0S339</accession>
<dbReference type="JaponicusDB" id="SJAG_06309">
    <property type="gene designation" value="atg12"/>
</dbReference>
<dbReference type="OrthoDB" id="10003551at2759"/>
<dbReference type="AlphaFoldDB" id="T0S339"/>
<dbReference type="GO" id="GO:0031386">
    <property type="term" value="F:protein tag activity"/>
    <property type="evidence" value="ECO:0000318"/>
    <property type="project" value="GO_Central"/>
</dbReference>
<dbReference type="GO" id="GO:0061723">
    <property type="term" value="P:glycophagy"/>
    <property type="evidence" value="ECO:0000318"/>
    <property type="project" value="GO_Central"/>
</dbReference>
<dbReference type="CDD" id="cd01612">
    <property type="entry name" value="Ubl_ATG12"/>
    <property type="match status" value="1"/>
</dbReference>
<dbReference type="PANTHER" id="PTHR13385">
    <property type="entry name" value="AUTOPHAGY PROTEIN 12"/>
    <property type="match status" value="1"/>
</dbReference>
<dbReference type="Proteomes" id="UP000001744">
    <property type="component" value="Unassembled WGS sequence"/>
</dbReference>
<dbReference type="GO" id="GO:0000421">
    <property type="term" value="C:autophagosome membrane"/>
    <property type="evidence" value="ECO:0000318"/>
    <property type="project" value="GO_Central"/>
</dbReference>
<keyword evidence="6" id="KW-0813">Transport</keyword>
<dbReference type="eggNOG" id="KOG3439">
    <property type="taxonomic scope" value="Eukaryota"/>
</dbReference>
<evidence type="ECO:0000256" key="5">
    <source>
        <dbReference type="ARBA" id="ARBA00023006"/>
    </source>
</evidence>
<dbReference type="Pfam" id="PF04110">
    <property type="entry name" value="APG12"/>
    <property type="match status" value="1"/>
</dbReference>
<evidence type="ECO:0000256" key="6">
    <source>
        <dbReference type="RuleBase" id="RU361201"/>
    </source>
</evidence>
<evidence type="ECO:0000256" key="3">
    <source>
        <dbReference type="ARBA" id="ARBA00022499"/>
    </source>
</evidence>
<keyword evidence="3 6" id="KW-1017">Isopeptide bond</keyword>
<dbReference type="InterPro" id="IPR029071">
    <property type="entry name" value="Ubiquitin-like_domsf"/>
</dbReference>
<proteinExistence type="inferred from homology"/>
<dbReference type="GO" id="GO:0015031">
    <property type="term" value="P:protein transport"/>
    <property type="evidence" value="ECO:0007669"/>
    <property type="project" value="UniProtKB-KW"/>
</dbReference>
<comment type="similarity">
    <text evidence="1 6">Belongs to the ATG12 family.</text>
</comment>
<dbReference type="RefSeq" id="XP_011049011.1">
    <property type="nucleotide sequence ID" value="XM_011050709.1"/>
</dbReference>
<name>T0S339_SCHJY</name>
<dbReference type="Gene3D" id="3.10.20.90">
    <property type="entry name" value="Phosphatidylinositol 3-kinase Catalytic Subunit, Chain A, domain 1"/>
    <property type="match status" value="1"/>
</dbReference>